<name>A0A561DC85_9BACI</name>
<reference evidence="1 2" key="1">
    <citation type="submission" date="2019-06" db="EMBL/GenBank/DDBJ databases">
        <title>Sorghum-associated microbial communities from plants grown in Nebraska, USA.</title>
        <authorList>
            <person name="Schachtman D."/>
        </authorList>
    </citation>
    <scope>NUCLEOTIDE SEQUENCE [LARGE SCALE GENOMIC DNA]</scope>
    <source>
        <strain evidence="1 2">2482</strain>
    </source>
</reference>
<evidence type="ECO:0000313" key="2">
    <source>
        <dbReference type="Proteomes" id="UP000319671"/>
    </source>
</evidence>
<gene>
    <name evidence="1" type="ORF">FB550_10653</name>
</gene>
<organism evidence="1 2">
    <name type="scientific">Neobacillus bataviensis</name>
    <dbReference type="NCBI Taxonomy" id="220685"/>
    <lineage>
        <taxon>Bacteria</taxon>
        <taxon>Bacillati</taxon>
        <taxon>Bacillota</taxon>
        <taxon>Bacilli</taxon>
        <taxon>Bacillales</taxon>
        <taxon>Bacillaceae</taxon>
        <taxon>Neobacillus</taxon>
    </lineage>
</organism>
<proteinExistence type="predicted"/>
<dbReference type="Proteomes" id="UP000319671">
    <property type="component" value="Unassembled WGS sequence"/>
</dbReference>
<keyword evidence="2" id="KW-1185">Reference proteome</keyword>
<sequence length="165" mass="18158">MKKIVTVGLSFLLMLIGFFVVQPADKAFALSYDFTNPYSTGCSSKSPITYETKNIYKNGTKIGYVQLRGSAYCHTAWGRVVLNSAAPYNAYANVGVYRYYGSASTSNWNQRAFCNSKGGNGLVNKGQTSCYTGQLWDKDPYNSLAVVYIYSSDGRVIAQAQTGRH</sequence>
<dbReference type="RefSeq" id="WP_186446463.1">
    <property type="nucleotide sequence ID" value="NZ_VIVN01000006.1"/>
</dbReference>
<dbReference type="EMBL" id="VIVN01000006">
    <property type="protein sequence ID" value="TWE01001.1"/>
    <property type="molecule type" value="Genomic_DNA"/>
</dbReference>
<evidence type="ECO:0000313" key="1">
    <source>
        <dbReference type="EMBL" id="TWE01001.1"/>
    </source>
</evidence>
<dbReference type="InterPro" id="IPR021224">
    <property type="entry name" value="DUF2690"/>
</dbReference>
<comment type="caution">
    <text evidence="1">The sequence shown here is derived from an EMBL/GenBank/DDBJ whole genome shotgun (WGS) entry which is preliminary data.</text>
</comment>
<accession>A0A561DC85</accession>
<protein>
    <submittedName>
        <fullName evidence="1">Uncharacterized protein DUF2690</fullName>
    </submittedName>
</protein>
<dbReference type="Pfam" id="PF10901">
    <property type="entry name" value="DUF2690"/>
    <property type="match status" value="1"/>
</dbReference>
<dbReference type="AlphaFoldDB" id="A0A561DC85"/>